<reference evidence="1 2" key="1">
    <citation type="journal article" date="2012" name="Proc. Natl. Acad. Sci. U.S.A.">
        <title>Antigenic diversity is generated by distinct evolutionary mechanisms in African trypanosome species.</title>
        <authorList>
            <person name="Jackson A.P."/>
            <person name="Berry A."/>
            <person name="Aslett M."/>
            <person name="Allison H.C."/>
            <person name="Burton P."/>
            <person name="Vavrova-Anderson J."/>
            <person name="Brown R."/>
            <person name="Browne H."/>
            <person name="Corton N."/>
            <person name="Hauser H."/>
            <person name="Gamble J."/>
            <person name="Gilderthorp R."/>
            <person name="Marcello L."/>
            <person name="McQuillan J."/>
            <person name="Otto T.D."/>
            <person name="Quail M.A."/>
            <person name="Sanders M.J."/>
            <person name="van Tonder A."/>
            <person name="Ginger M.L."/>
            <person name="Field M.C."/>
            <person name="Barry J.D."/>
            <person name="Hertz-Fowler C."/>
            <person name="Berriman M."/>
        </authorList>
    </citation>
    <scope>NUCLEOTIDE SEQUENCE</scope>
    <source>
        <strain evidence="1 2">Y486</strain>
    </source>
</reference>
<proteinExistence type="predicted"/>
<name>F9WUA9_TRYVY</name>
<organism evidence="1 2">
    <name type="scientific">Trypanosoma vivax (strain Y486)</name>
    <dbReference type="NCBI Taxonomy" id="1055687"/>
    <lineage>
        <taxon>Eukaryota</taxon>
        <taxon>Discoba</taxon>
        <taxon>Euglenozoa</taxon>
        <taxon>Kinetoplastea</taxon>
        <taxon>Metakinetoplastina</taxon>
        <taxon>Trypanosomatida</taxon>
        <taxon>Trypanosomatidae</taxon>
        <taxon>Trypanosoma</taxon>
        <taxon>Duttonella</taxon>
    </lineage>
</organism>
<accession>F9WUA9</accession>
<dbReference type="AlphaFoldDB" id="F9WUA9"/>
<dbReference type="Proteomes" id="UP000009027">
    <property type="component" value="Unassembled WGS sequence"/>
</dbReference>
<evidence type="ECO:0000313" key="2">
    <source>
        <dbReference type="Proteomes" id="UP000009027"/>
    </source>
</evidence>
<keyword evidence="2" id="KW-1185">Reference proteome</keyword>
<sequence>MQEVYEVRKKEAVEKRFSLLSRSESGNVAANPYLHDWRKINPMCQQTFREMQETHSNIKKLTGSLHRCQLECFRCGHTMRSGHSNYLYIVEREFANTLLKLKGNGFIKHNRINICARTVLEELVTLLYREEKEALGNIYGLKQVLLDNRGRKQKLSKSVNIISKWNLTLSDISAQAEMTKMHYNDVNQMNNDARKLMGAAQQCAKGTSTWLARFGSHYTNVEVAANRLESKGIKERNKTLKSMHVIHEAILSCKDRMHVTNGIRKILKNTHTHNAADVTLKSIGTRLHDIEQMKGKHRKTILDINRAIDILNIESEVLLRQVSAVTDTINKNEVALKSLSKKFPIIGVEVDWNHDDMECTAVSQKMLLAIEEENIYSDVCHADGAAKRTKILDDFKSLLATLQEDVAREKGDLENTTINAVADVSVARAIVDSMRLGEMQAKNAAKIALEADRIATRDVWHTLNKQDEIHSSTCIPLHEQLLRAVFGN</sequence>
<dbReference type="VEuPathDB" id="TriTrypDB:TvY486_0040670"/>
<dbReference type="EMBL" id="CAEX01007108">
    <property type="protein sequence ID" value="CCD21157.1"/>
    <property type="molecule type" value="Genomic_DNA"/>
</dbReference>
<protein>
    <submittedName>
        <fullName evidence="1">Uncharacterized protein</fullName>
    </submittedName>
</protein>
<evidence type="ECO:0000313" key="1">
    <source>
        <dbReference type="EMBL" id="CCD21157.1"/>
    </source>
</evidence>
<gene>
    <name evidence="1" type="ORF">TvY486_0040670</name>
</gene>